<proteinExistence type="predicted"/>
<sequence length="295" mass="30884">MHSPAPYFALLFNAVVWGLSWWPFKTMHAAGLAAPWATSLIYAALVLGTTLLAPRSWAGLLAHPALWLLALSSGLTNVAFNTASSTGDVVRVILLFYLMPAWAVLLAWKFLGERPTPQGLLRLALAFAGMGLVIVPAGASWSSLTAGIALPDYLAVFGGLCFAITNVVLRRTHSAPGTSRMLAMFVGCMATGLTTASLGYGLGALPGLPAPQTEWVLCALVMAVLVAVGNWALQYGAARLPTATTSLIMLSEVLFATVSAWLLGATELTPRMLLGGALIIGGALLAALQGRRRKA</sequence>
<feature type="transmembrane region" description="Helical" evidence="1">
    <location>
        <begin position="120"/>
        <end position="141"/>
    </location>
</feature>
<organism evidence="3 4">
    <name type="scientific">Comamonas terrigena</name>
    <dbReference type="NCBI Taxonomy" id="32013"/>
    <lineage>
        <taxon>Bacteria</taxon>
        <taxon>Pseudomonadati</taxon>
        <taxon>Pseudomonadota</taxon>
        <taxon>Betaproteobacteria</taxon>
        <taxon>Burkholderiales</taxon>
        <taxon>Comamonadaceae</taxon>
        <taxon>Comamonas</taxon>
    </lineage>
</organism>
<evidence type="ECO:0000256" key="1">
    <source>
        <dbReference type="SAM" id="Phobius"/>
    </source>
</evidence>
<dbReference type="Pfam" id="PF00892">
    <property type="entry name" value="EamA"/>
    <property type="match status" value="2"/>
</dbReference>
<dbReference type="GO" id="GO:0016020">
    <property type="term" value="C:membrane"/>
    <property type="evidence" value="ECO:0007669"/>
    <property type="project" value="InterPro"/>
</dbReference>
<keyword evidence="1" id="KW-0812">Transmembrane</keyword>
<keyword evidence="1" id="KW-1133">Transmembrane helix</keyword>
<dbReference type="RefSeq" id="WP_066538771.1">
    <property type="nucleotide sequence ID" value="NZ_PDEA01000001.1"/>
</dbReference>
<feature type="transmembrane region" description="Helical" evidence="1">
    <location>
        <begin position="65"/>
        <end position="83"/>
    </location>
</feature>
<dbReference type="PANTHER" id="PTHR22911">
    <property type="entry name" value="ACYL-MALONYL CONDENSING ENZYME-RELATED"/>
    <property type="match status" value="1"/>
</dbReference>
<feature type="transmembrane region" description="Helical" evidence="1">
    <location>
        <begin position="214"/>
        <end position="233"/>
    </location>
</feature>
<accession>A0A2A7URJ3</accession>
<feature type="transmembrane region" description="Helical" evidence="1">
    <location>
        <begin position="181"/>
        <end position="202"/>
    </location>
</feature>
<feature type="transmembrane region" description="Helical" evidence="1">
    <location>
        <begin position="270"/>
        <end position="288"/>
    </location>
</feature>
<dbReference type="PANTHER" id="PTHR22911:SF137">
    <property type="entry name" value="SOLUTE CARRIER FAMILY 35 MEMBER G2-RELATED"/>
    <property type="match status" value="1"/>
</dbReference>
<name>A0A2A7URJ3_COMTR</name>
<feature type="transmembrane region" description="Helical" evidence="1">
    <location>
        <begin position="245"/>
        <end position="264"/>
    </location>
</feature>
<keyword evidence="1" id="KW-0472">Membrane</keyword>
<dbReference type="SUPFAM" id="SSF103481">
    <property type="entry name" value="Multidrug resistance efflux transporter EmrE"/>
    <property type="match status" value="2"/>
</dbReference>
<dbReference type="OrthoDB" id="5295396at2"/>
<dbReference type="Proteomes" id="UP000220246">
    <property type="component" value="Unassembled WGS sequence"/>
</dbReference>
<evidence type="ECO:0000259" key="2">
    <source>
        <dbReference type="Pfam" id="PF00892"/>
    </source>
</evidence>
<evidence type="ECO:0000313" key="3">
    <source>
        <dbReference type="EMBL" id="PEH87826.1"/>
    </source>
</evidence>
<feature type="domain" description="EamA" evidence="2">
    <location>
        <begin position="153"/>
        <end position="286"/>
    </location>
</feature>
<reference evidence="4" key="1">
    <citation type="submission" date="2017-09" db="EMBL/GenBank/DDBJ databases">
        <title>FDA dAtabase for Regulatory Grade micrObial Sequences (FDA-ARGOS): Supporting development and validation of Infectious Disease Dx tests.</title>
        <authorList>
            <person name="Minogue T."/>
            <person name="Wolcott M."/>
            <person name="Wasieloski L."/>
            <person name="Aguilar W."/>
            <person name="Moore D."/>
            <person name="Tallon L."/>
            <person name="Sadzewicz L."/>
            <person name="Ott S."/>
            <person name="Zhao X."/>
            <person name="Nagaraj S."/>
            <person name="Vavikolanu K."/>
            <person name="Aluvathingal J."/>
            <person name="Nadendla S."/>
            <person name="Sichtig H."/>
        </authorList>
    </citation>
    <scope>NUCLEOTIDE SEQUENCE [LARGE SCALE GENOMIC DNA]</scope>
    <source>
        <strain evidence="4">FDAARGOS_394</strain>
    </source>
</reference>
<dbReference type="AlphaFoldDB" id="A0A2A7URJ3"/>
<dbReference type="InterPro" id="IPR000620">
    <property type="entry name" value="EamA_dom"/>
</dbReference>
<gene>
    <name evidence="3" type="ORF">CRM82_03650</name>
</gene>
<feature type="transmembrane region" description="Helical" evidence="1">
    <location>
        <begin position="7"/>
        <end position="24"/>
    </location>
</feature>
<protein>
    <submittedName>
        <fullName evidence="3">EamA/RhaT family transporter</fullName>
    </submittedName>
</protein>
<feature type="transmembrane region" description="Helical" evidence="1">
    <location>
        <begin position="89"/>
        <end position="108"/>
    </location>
</feature>
<dbReference type="EMBL" id="PDEA01000001">
    <property type="protein sequence ID" value="PEH87826.1"/>
    <property type="molecule type" value="Genomic_DNA"/>
</dbReference>
<feature type="transmembrane region" description="Helical" evidence="1">
    <location>
        <begin position="153"/>
        <end position="169"/>
    </location>
</feature>
<feature type="transmembrane region" description="Helical" evidence="1">
    <location>
        <begin position="30"/>
        <end position="53"/>
    </location>
</feature>
<keyword evidence="4" id="KW-1185">Reference proteome</keyword>
<dbReference type="STRING" id="1219032.GCA_001515545_02627"/>
<dbReference type="InterPro" id="IPR037185">
    <property type="entry name" value="EmrE-like"/>
</dbReference>
<feature type="domain" description="EamA" evidence="2">
    <location>
        <begin position="7"/>
        <end position="134"/>
    </location>
</feature>
<dbReference type="GeneID" id="80799678"/>
<comment type="caution">
    <text evidence="3">The sequence shown here is derived from an EMBL/GenBank/DDBJ whole genome shotgun (WGS) entry which is preliminary data.</text>
</comment>
<evidence type="ECO:0000313" key="4">
    <source>
        <dbReference type="Proteomes" id="UP000220246"/>
    </source>
</evidence>